<evidence type="ECO:0000256" key="6">
    <source>
        <dbReference type="ARBA" id="ARBA00022884"/>
    </source>
</evidence>
<keyword evidence="2" id="KW-1277">Toxin-antitoxin system</keyword>
<proteinExistence type="inferred from homology"/>
<dbReference type="SUPFAM" id="SSF54786">
    <property type="entry name" value="YcfA/nrd intein domain"/>
    <property type="match status" value="1"/>
</dbReference>
<comment type="similarity">
    <text evidence="1">Belongs to the HicA mRNA interferase family.</text>
</comment>
<evidence type="ECO:0000256" key="2">
    <source>
        <dbReference type="ARBA" id="ARBA00022649"/>
    </source>
</evidence>
<keyword evidence="5" id="KW-0378">Hydrolase</keyword>
<evidence type="ECO:0000256" key="8">
    <source>
        <dbReference type="SAM" id="MobiDB-lite"/>
    </source>
</evidence>
<sequence length="69" mass="7899">MEGGVLDQPGRARRLLADGWYEVGQKGSHKHYRHPLKPGRVTVPHPKRDIPIGTLRSIWRQAGWPWPPT</sequence>
<keyword evidence="4" id="KW-0255">Endonuclease</keyword>
<keyword evidence="7" id="KW-0346">Stress response</keyword>
<dbReference type="GO" id="GO:0016787">
    <property type="term" value="F:hydrolase activity"/>
    <property type="evidence" value="ECO:0007669"/>
    <property type="project" value="UniProtKB-KW"/>
</dbReference>
<dbReference type="InterPro" id="IPR038570">
    <property type="entry name" value="HicA_sf"/>
</dbReference>
<evidence type="ECO:0000256" key="1">
    <source>
        <dbReference type="ARBA" id="ARBA00006620"/>
    </source>
</evidence>
<comment type="caution">
    <text evidence="9">The sequence shown here is derived from an EMBL/GenBank/DDBJ whole genome shotgun (WGS) entry which is preliminary data.</text>
</comment>
<dbReference type="OrthoDB" id="9811409at2"/>
<evidence type="ECO:0000256" key="7">
    <source>
        <dbReference type="ARBA" id="ARBA00023016"/>
    </source>
</evidence>
<evidence type="ECO:0000256" key="3">
    <source>
        <dbReference type="ARBA" id="ARBA00022722"/>
    </source>
</evidence>
<dbReference type="Proteomes" id="UP000308828">
    <property type="component" value="Unassembled WGS sequence"/>
</dbReference>
<dbReference type="GO" id="GO:0003729">
    <property type="term" value="F:mRNA binding"/>
    <property type="evidence" value="ECO:0007669"/>
    <property type="project" value="InterPro"/>
</dbReference>
<dbReference type="Pfam" id="PF07927">
    <property type="entry name" value="HicA_toxin"/>
    <property type="match status" value="1"/>
</dbReference>
<dbReference type="RefSeq" id="WP_136598660.1">
    <property type="nucleotide sequence ID" value="NZ_STGV01000003.1"/>
</dbReference>
<feature type="region of interest" description="Disordered" evidence="8">
    <location>
        <begin position="27"/>
        <end position="48"/>
    </location>
</feature>
<evidence type="ECO:0000313" key="9">
    <source>
        <dbReference type="EMBL" id="THV23218.1"/>
    </source>
</evidence>
<evidence type="ECO:0000256" key="5">
    <source>
        <dbReference type="ARBA" id="ARBA00022801"/>
    </source>
</evidence>
<name>A0A4S8NZY3_9HYPH</name>
<dbReference type="GO" id="GO:0004519">
    <property type="term" value="F:endonuclease activity"/>
    <property type="evidence" value="ECO:0007669"/>
    <property type="project" value="UniProtKB-KW"/>
</dbReference>
<reference evidence="9 10" key="1">
    <citation type="submission" date="2019-04" db="EMBL/GenBank/DDBJ databases">
        <title>Genome sequence of strain shin9-1.</title>
        <authorList>
            <person name="Gao J."/>
            <person name="Sun J."/>
        </authorList>
    </citation>
    <scope>NUCLEOTIDE SEQUENCE [LARGE SCALE GENOMIC DNA]</scope>
    <source>
        <strain evidence="10">shin9-1</strain>
    </source>
</reference>
<feature type="compositionally biased region" description="Basic residues" evidence="8">
    <location>
        <begin position="27"/>
        <end position="37"/>
    </location>
</feature>
<keyword evidence="10" id="KW-1185">Reference proteome</keyword>
<evidence type="ECO:0000313" key="10">
    <source>
        <dbReference type="Proteomes" id="UP000308828"/>
    </source>
</evidence>
<keyword evidence="3" id="KW-0540">Nuclease</keyword>
<dbReference type="InterPro" id="IPR012933">
    <property type="entry name" value="HicA_mRNA_interferase"/>
</dbReference>
<dbReference type="EMBL" id="STGV01000003">
    <property type="protein sequence ID" value="THV23218.1"/>
    <property type="molecule type" value="Genomic_DNA"/>
</dbReference>
<keyword evidence="6" id="KW-0694">RNA-binding</keyword>
<gene>
    <name evidence="9" type="ORF">FAA97_11465</name>
</gene>
<dbReference type="Gene3D" id="3.30.920.30">
    <property type="entry name" value="Hypothetical protein"/>
    <property type="match status" value="1"/>
</dbReference>
<protein>
    <submittedName>
        <fullName evidence="9">Addiction module toxin, HicA family</fullName>
    </submittedName>
</protein>
<organism evidence="9 10">
    <name type="scientific">Peteryoungia ipomoeae</name>
    <dbReference type="NCBI Taxonomy" id="1210932"/>
    <lineage>
        <taxon>Bacteria</taxon>
        <taxon>Pseudomonadati</taxon>
        <taxon>Pseudomonadota</taxon>
        <taxon>Alphaproteobacteria</taxon>
        <taxon>Hyphomicrobiales</taxon>
        <taxon>Rhizobiaceae</taxon>
        <taxon>Peteryoungia</taxon>
    </lineage>
</organism>
<accession>A0A4S8NZY3</accession>
<dbReference type="AlphaFoldDB" id="A0A4S8NZY3"/>
<evidence type="ECO:0000256" key="4">
    <source>
        <dbReference type="ARBA" id="ARBA00022759"/>
    </source>
</evidence>